<comment type="caution">
    <text evidence="1">The sequence shown here is derived from an EMBL/GenBank/DDBJ whole genome shotgun (WGS) entry which is preliminary data.</text>
</comment>
<dbReference type="EMBL" id="BGPR01014061">
    <property type="protein sequence ID" value="GBN63533.1"/>
    <property type="molecule type" value="Genomic_DNA"/>
</dbReference>
<accession>A0A4Y2QJR2</accession>
<name>A0A4Y2QJR2_ARAVE</name>
<sequence>NLPGRDFCCREILPCTYLDGTPLHIWDFSARGTLSLNRSRRSDTRTCPGRTWGLSNYLEEVLPDVKVKNCPQSQLGKCGSRTIISEHFIHDVSTLKRAVDNGETNLMIPYTGYRPTANLPLNTLGFLKDSVHTPWTMQRRVSP</sequence>
<evidence type="ECO:0000313" key="1">
    <source>
        <dbReference type="EMBL" id="GBN63533.1"/>
    </source>
</evidence>
<reference evidence="1 2" key="1">
    <citation type="journal article" date="2019" name="Sci. Rep.">
        <title>Orb-weaving spider Araneus ventricosus genome elucidates the spidroin gene catalogue.</title>
        <authorList>
            <person name="Kono N."/>
            <person name="Nakamura H."/>
            <person name="Ohtoshi R."/>
            <person name="Moran D.A.P."/>
            <person name="Shinohara A."/>
            <person name="Yoshida Y."/>
            <person name="Fujiwara M."/>
            <person name="Mori M."/>
            <person name="Tomita M."/>
            <person name="Arakawa K."/>
        </authorList>
    </citation>
    <scope>NUCLEOTIDE SEQUENCE [LARGE SCALE GENOMIC DNA]</scope>
</reference>
<protein>
    <submittedName>
        <fullName evidence="1">Uncharacterized protein</fullName>
    </submittedName>
</protein>
<dbReference type="Proteomes" id="UP000499080">
    <property type="component" value="Unassembled WGS sequence"/>
</dbReference>
<organism evidence="1 2">
    <name type="scientific">Araneus ventricosus</name>
    <name type="common">Orbweaver spider</name>
    <name type="synonym">Epeira ventricosa</name>
    <dbReference type="NCBI Taxonomy" id="182803"/>
    <lineage>
        <taxon>Eukaryota</taxon>
        <taxon>Metazoa</taxon>
        <taxon>Ecdysozoa</taxon>
        <taxon>Arthropoda</taxon>
        <taxon>Chelicerata</taxon>
        <taxon>Arachnida</taxon>
        <taxon>Araneae</taxon>
        <taxon>Araneomorphae</taxon>
        <taxon>Entelegynae</taxon>
        <taxon>Araneoidea</taxon>
        <taxon>Araneidae</taxon>
        <taxon>Araneus</taxon>
    </lineage>
</organism>
<keyword evidence="2" id="KW-1185">Reference proteome</keyword>
<evidence type="ECO:0000313" key="2">
    <source>
        <dbReference type="Proteomes" id="UP000499080"/>
    </source>
</evidence>
<feature type="non-terminal residue" evidence="1">
    <location>
        <position position="1"/>
    </location>
</feature>
<gene>
    <name evidence="1" type="ORF">AVEN_170671_1</name>
</gene>
<dbReference type="AlphaFoldDB" id="A0A4Y2QJR2"/>
<proteinExistence type="predicted"/>